<organism evidence="2 3">
    <name type="scientific">Lactuca virosa</name>
    <dbReference type="NCBI Taxonomy" id="75947"/>
    <lineage>
        <taxon>Eukaryota</taxon>
        <taxon>Viridiplantae</taxon>
        <taxon>Streptophyta</taxon>
        <taxon>Embryophyta</taxon>
        <taxon>Tracheophyta</taxon>
        <taxon>Spermatophyta</taxon>
        <taxon>Magnoliopsida</taxon>
        <taxon>eudicotyledons</taxon>
        <taxon>Gunneridae</taxon>
        <taxon>Pentapetalae</taxon>
        <taxon>asterids</taxon>
        <taxon>campanulids</taxon>
        <taxon>Asterales</taxon>
        <taxon>Asteraceae</taxon>
        <taxon>Cichorioideae</taxon>
        <taxon>Cichorieae</taxon>
        <taxon>Lactucinae</taxon>
        <taxon>Lactuca</taxon>
    </lineage>
</organism>
<keyword evidence="3" id="KW-1185">Reference proteome</keyword>
<comment type="caution">
    <text evidence="2">The sequence shown here is derived from an EMBL/GenBank/DDBJ whole genome shotgun (WGS) entry which is preliminary data.</text>
</comment>
<reference evidence="2 3" key="1">
    <citation type="submission" date="2022-01" db="EMBL/GenBank/DDBJ databases">
        <authorList>
            <person name="Xiong W."/>
            <person name="Schranz E."/>
        </authorList>
    </citation>
    <scope>NUCLEOTIDE SEQUENCE [LARGE SCALE GENOMIC DNA]</scope>
</reference>
<feature type="region of interest" description="Disordered" evidence="1">
    <location>
        <begin position="100"/>
        <end position="136"/>
    </location>
</feature>
<dbReference type="EMBL" id="CAKMRJ010005412">
    <property type="protein sequence ID" value="CAH1440396.1"/>
    <property type="molecule type" value="Genomic_DNA"/>
</dbReference>
<proteinExistence type="predicted"/>
<protein>
    <submittedName>
        <fullName evidence="2">Uncharacterized protein</fullName>
    </submittedName>
</protein>
<dbReference type="AlphaFoldDB" id="A0AAU9NR35"/>
<feature type="compositionally biased region" description="Acidic residues" evidence="1">
    <location>
        <begin position="103"/>
        <end position="114"/>
    </location>
</feature>
<dbReference type="Proteomes" id="UP001157418">
    <property type="component" value="Unassembled WGS sequence"/>
</dbReference>
<evidence type="ECO:0000313" key="3">
    <source>
        <dbReference type="Proteomes" id="UP001157418"/>
    </source>
</evidence>
<sequence length="257" mass="27912">MGASSKADRLKEVKVKPPDKSAAVRYVRTEVDVKDLVPPGVIDQSSATIYKARRKPSASGAVASGIGKAEWKMEGKAFRVKNRARKIVDGISPMDAKKYYTEEANEEETEDDSESVSAWESDSNISIPGNDSNMKGLKDGGSGELKTIGVQVVSIPSGNTANLLKNWDGSKVNDELLSPSSELKSVTSEMIRVNPNIAVIDVNKPVCPDLVDDEVEKSRSNGDKKVISNEEFIPGVGFQFLNELKVETPKRKDLEVS</sequence>
<evidence type="ECO:0000313" key="2">
    <source>
        <dbReference type="EMBL" id="CAH1440396.1"/>
    </source>
</evidence>
<gene>
    <name evidence="2" type="ORF">LVIROSA_LOCUS26535</name>
</gene>
<name>A0AAU9NR35_9ASTR</name>
<accession>A0AAU9NR35</accession>
<evidence type="ECO:0000256" key="1">
    <source>
        <dbReference type="SAM" id="MobiDB-lite"/>
    </source>
</evidence>
<feature type="compositionally biased region" description="Polar residues" evidence="1">
    <location>
        <begin position="116"/>
        <end position="133"/>
    </location>
</feature>